<feature type="transmembrane region" description="Helical" evidence="1">
    <location>
        <begin position="309"/>
        <end position="331"/>
    </location>
</feature>
<feature type="transmembrane region" description="Helical" evidence="1">
    <location>
        <begin position="264"/>
        <end position="297"/>
    </location>
</feature>
<reference evidence="2" key="2">
    <citation type="submission" date="2023-05" db="EMBL/GenBank/DDBJ databases">
        <authorList>
            <consortium name="Lawrence Berkeley National Laboratory"/>
            <person name="Steindorff A."/>
            <person name="Hensen N."/>
            <person name="Bonometti L."/>
            <person name="Westerberg I."/>
            <person name="Brannstrom I.O."/>
            <person name="Guillou S."/>
            <person name="Cros-Aarteil S."/>
            <person name="Calhoun S."/>
            <person name="Haridas S."/>
            <person name="Kuo A."/>
            <person name="Mondo S."/>
            <person name="Pangilinan J."/>
            <person name="Riley R."/>
            <person name="Labutti K."/>
            <person name="Andreopoulos B."/>
            <person name="Lipzen A."/>
            <person name="Chen C."/>
            <person name="Yanf M."/>
            <person name="Daum C."/>
            <person name="Ng V."/>
            <person name="Clum A."/>
            <person name="Ohm R."/>
            <person name="Martin F."/>
            <person name="Silar P."/>
            <person name="Natvig D."/>
            <person name="Lalanne C."/>
            <person name="Gautier V."/>
            <person name="Ament-Velasquez S.L."/>
            <person name="Kruys A."/>
            <person name="Hutchinson M.I."/>
            <person name="Powell A.J."/>
            <person name="Barry K."/>
            <person name="Miller A.N."/>
            <person name="Grigoriev I.V."/>
            <person name="Debuchy R."/>
            <person name="Gladieux P."/>
            <person name="Thoren M.H."/>
            <person name="Johannesson H."/>
        </authorList>
    </citation>
    <scope>NUCLEOTIDE SEQUENCE</scope>
    <source>
        <strain evidence="2">CBS 532.94</strain>
    </source>
</reference>
<organism evidence="2 3">
    <name type="scientific">Achaetomium macrosporum</name>
    <dbReference type="NCBI Taxonomy" id="79813"/>
    <lineage>
        <taxon>Eukaryota</taxon>
        <taxon>Fungi</taxon>
        <taxon>Dikarya</taxon>
        <taxon>Ascomycota</taxon>
        <taxon>Pezizomycotina</taxon>
        <taxon>Sordariomycetes</taxon>
        <taxon>Sordariomycetidae</taxon>
        <taxon>Sordariales</taxon>
        <taxon>Chaetomiaceae</taxon>
        <taxon>Achaetomium</taxon>
    </lineage>
</organism>
<evidence type="ECO:0000313" key="2">
    <source>
        <dbReference type="EMBL" id="KAK4236999.1"/>
    </source>
</evidence>
<keyword evidence="1" id="KW-0472">Membrane</keyword>
<keyword evidence="1" id="KW-1133">Transmembrane helix</keyword>
<keyword evidence="1" id="KW-0812">Transmembrane</keyword>
<dbReference type="EMBL" id="MU860161">
    <property type="protein sequence ID" value="KAK4236999.1"/>
    <property type="molecule type" value="Genomic_DNA"/>
</dbReference>
<evidence type="ECO:0000313" key="3">
    <source>
        <dbReference type="Proteomes" id="UP001303760"/>
    </source>
</evidence>
<sequence length="397" mass="43852">MKVHKPQCSLPGQIDGYVSSPDIRGTLDIVWTCVSTLLLCAWTDLHLNIPIEPQGAHGRAQNLHRQIYLAIRKLQWMGITLAAPELAQEYAHADGVEWTLTHSFLANMGGFAVEFEDDETLAEPTKHTTYWYNIRALRGSVWILDARQLLAARERAIIAALPRTSSDDIDDRSKSDALVKVLTAGQVLWLIIQLILRAARGLAVTQLEIVTLAFALCSLATASRAASADDMKVLARLGPTTFWYLRATTWVPNNSVHYLDAENIRWLLCLAGYSPLQIGIMTTLVLSVPFGAVHLLSWNAEFPTQGERLGWNIACLLTTAVPFPLMATMMYGAEAQRKLFRLSLASTKTIVAWQIGLLMAMQALGRLFVLVEAFRSLSSQPDTAFITTDTASVPHLG</sequence>
<keyword evidence="3" id="KW-1185">Reference proteome</keyword>
<dbReference type="Proteomes" id="UP001303760">
    <property type="component" value="Unassembled WGS sequence"/>
</dbReference>
<proteinExistence type="predicted"/>
<dbReference type="AlphaFoldDB" id="A0AAN7C7V3"/>
<accession>A0AAN7C7V3</accession>
<gene>
    <name evidence="2" type="ORF">C8A03DRAFT_45089</name>
</gene>
<comment type="caution">
    <text evidence="2">The sequence shown here is derived from an EMBL/GenBank/DDBJ whole genome shotgun (WGS) entry which is preliminary data.</text>
</comment>
<dbReference type="PANTHER" id="PTHR35043:SF7">
    <property type="entry name" value="TRANSCRIPTION FACTOR DOMAIN-CONTAINING PROTEIN"/>
    <property type="match status" value="1"/>
</dbReference>
<dbReference type="PANTHER" id="PTHR35043">
    <property type="entry name" value="TRANSCRIPTION FACTOR DOMAIN-CONTAINING PROTEIN"/>
    <property type="match status" value="1"/>
</dbReference>
<reference evidence="2" key="1">
    <citation type="journal article" date="2023" name="Mol. Phylogenet. Evol.">
        <title>Genome-scale phylogeny and comparative genomics of the fungal order Sordariales.</title>
        <authorList>
            <person name="Hensen N."/>
            <person name="Bonometti L."/>
            <person name="Westerberg I."/>
            <person name="Brannstrom I.O."/>
            <person name="Guillou S."/>
            <person name="Cros-Aarteil S."/>
            <person name="Calhoun S."/>
            <person name="Haridas S."/>
            <person name="Kuo A."/>
            <person name="Mondo S."/>
            <person name="Pangilinan J."/>
            <person name="Riley R."/>
            <person name="LaButti K."/>
            <person name="Andreopoulos B."/>
            <person name="Lipzen A."/>
            <person name="Chen C."/>
            <person name="Yan M."/>
            <person name="Daum C."/>
            <person name="Ng V."/>
            <person name="Clum A."/>
            <person name="Steindorff A."/>
            <person name="Ohm R.A."/>
            <person name="Martin F."/>
            <person name="Silar P."/>
            <person name="Natvig D.O."/>
            <person name="Lalanne C."/>
            <person name="Gautier V."/>
            <person name="Ament-Velasquez S.L."/>
            <person name="Kruys A."/>
            <person name="Hutchinson M.I."/>
            <person name="Powell A.J."/>
            <person name="Barry K."/>
            <person name="Miller A.N."/>
            <person name="Grigoriev I.V."/>
            <person name="Debuchy R."/>
            <person name="Gladieux P."/>
            <person name="Hiltunen Thoren M."/>
            <person name="Johannesson H."/>
        </authorList>
    </citation>
    <scope>NUCLEOTIDE SEQUENCE</scope>
    <source>
        <strain evidence="2">CBS 532.94</strain>
    </source>
</reference>
<protein>
    <submittedName>
        <fullName evidence="2">Uncharacterized protein</fullName>
    </submittedName>
</protein>
<feature type="transmembrane region" description="Helical" evidence="1">
    <location>
        <begin position="351"/>
        <end position="371"/>
    </location>
</feature>
<evidence type="ECO:0000256" key="1">
    <source>
        <dbReference type="SAM" id="Phobius"/>
    </source>
</evidence>
<name>A0AAN7C7V3_9PEZI</name>